<comment type="caution">
    <text evidence="2">The sequence shown here is derived from an EMBL/GenBank/DDBJ whole genome shotgun (WGS) entry which is preliminary data.</text>
</comment>
<dbReference type="AlphaFoldDB" id="A0A2G9C8L4"/>
<accession>A0A2G9C8L4</accession>
<dbReference type="NCBIfam" id="TIGR02001">
    <property type="entry name" value="gcw_chp"/>
    <property type="match status" value="1"/>
</dbReference>
<name>A0A2G9C8L4_9BURK</name>
<evidence type="ECO:0000313" key="2">
    <source>
        <dbReference type="EMBL" id="PIM52780.1"/>
    </source>
</evidence>
<organism evidence="2 3">
    <name type="scientific">Roseateles chitinivorans</name>
    <dbReference type="NCBI Taxonomy" id="2917965"/>
    <lineage>
        <taxon>Bacteria</taxon>
        <taxon>Pseudomonadati</taxon>
        <taxon>Pseudomonadota</taxon>
        <taxon>Betaproteobacteria</taxon>
        <taxon>Burkholderiales</taxon>
        <taxon>Sphaerotilaceae</taxon>
        <taxon>Roseateles</taxon>
    </lineage>
</organism>
<dbReference type="RefSeq" id="WP_099862042.1">
    <property type="nucleotide sequence ID" value="NZ_PEOG01000031.1"/>
</dbReference>
<evidence type="ECO:0000256" key="1">
    <source>
        <dbReference type="SAM" id="SignalP"/>
    </source>
</evidence>
<feature type="chain" id="PRO_5013816020" evidence="1">
    <location>
        <begin position="19"/>
        <end position="285"/>
    </location>
</feature>
<keyword evidence="1" id="KW-0732">Signal</keyword>
<dbReference type="InterPro" id="IPR010239">
    <property type="entry name" value="CHP02001"/>
</dbReference>
<dbReference type="EMBL" id="PEOG01000031">
    <property type="protein sequence ID" value="PIM52780.1"/>
    <property type="molecule type" value="Genomic_DNA"/>
</dbReference>
<dbReference type="Pfam" id="PF09694">
    <property type="entry name" value="Gcw_chp"/>
    <property type="match status" value="1"/>
</dbReference>
<keyword evidence="3" id="KW-1185">Reference proteome</keyword>
<gene>
    <name evidence="2" type="ORF">CS062_12895</name>
</gene>
<evidence type="ECO:0000313" key="3">
    <source>
        <dbReference type="Proteomes" id="UP000231501"/>
    </source>
</evidence>
<feature type="signal peptide" evidence="1">
    <location>
        <begin position="1"/>
        <end position="18"/>
    </location>
</feature>
<sequence length="285" mass="29917">MTTRPLFLFLISSCFLHAAARAEGEAPVATSAPAAAAPEHTFTGNVGFVSDYRFRGISQTWKRPAVQAGFDYNHASGLYAGTWASNVSGNSYNNGAGMEWDLYGGYKLPVTEAVTLDVGALAYLYPGARLNAAPGQPSAHKYDNVDVYAAVTAGAFSAKLSVAATDYFGLASETAGYAYFSALPARGSSRGTAYLDLNYGVELGQGVNAGLHLGHLWVRRYGDLSYSDWKLSVSKALPDLGGLTLALAVVGTDADPALYQAGDSAAQRAKRLGDTGVVLSVSRTF</sequence>
<proteinExistence type="predicted"/>
<dbReference type="Proteomes" id="UP000231501">
    <property type="component" value="Unassembled WGS sequence"/>
</dbReference>
<reference evidence="2 3" key="1">
    <citation type="submission" date="2017-11" db="EMBL/GenBank/DDBJ databases">
        <title>Draft genome sequence of Mitsuaria sp. HWN-4.</title>
        <authorList>
            <person name="Gundlapally S.R."/>
        </authorList>
    </citation>
    <scope>NUCLEOTIDE SEQUENCE [LARGE SCALE GENOMIC DNA]</scope>
    <source>
        <strain evidence="2 3">HWN-4</strain>
    </source>
</reference>
<protein>
    <submittedName>
        <fullName evidence="2">Uncharacterized protein</fullName>
    </submittedName>
</protein>
<dbReference type="OrthoDB" id="9793561at2"/>